<evidence type="ECO:0000313" key="1">
    <source>
        <dbReference type="EMBL" id="TQV68250.1"/>
    </source>
</evidence>
<dbReference type="EMBL" id="VHSG01000028">
    <property type="protein sequence ID" value="TQV68250.1"/>
    <property type="molecule type" value="Genomic_DNA"/>
</dbReference>
<organism evidence="1 2">
    <name type="scientific">Exilibacterium tricleocarpae</name>
    <dbReference type="NCBI Taxonomy" id="2591008"/>
    <lineage>
        <taxon>Bacteria</taxon>
        <taxon>Pseudomonadati</taxon>
        <taxon>Pseudomonadota</taxon>
        <taxon>Gammaproteobacteria</taxon>
        <taxon>Cellvibrionales</taxon>
        <taxon>Cellvibrionaceae</taxon>
        <taxon>Exilibacterium</taxon>
    </lineage>
</organism>
<name>A0A545STF8_9GAMM</name>
<dbReference type="Proteomes" id="UP000319732">
    <property type="component" value="Unassembled WGS sequence"/>
</dbReference>
<comment type="caution">
    <text evidence="1">The sequence shown here is derived from an EMBL/GenBank/DDBJ whole genome shotgun (WGS) entry which is preliminary data.</text>
</comment>
<protein>
    <submittedName>
        <fullName evidence="1">Uncharacterized protein</fullName>
    </submittedName>
</protein>
<dbReference type="OrthoDB" id="6686920at2"/>
<accession>A0A545STF8</accession>
<reference evidence="1 2" key="1">
    <citation type="submission" date="2019-06" db="EMBL/GenBank/DDBJ databases">
        <title>Whole genome sequence for Cellvibrionaceae sp. R142.</title>
        <authorList>
            <person name="Wang G."/>
        </authorList>
    </citation>
    <scope>NUCLEOTIDE SEQUENCE [LARGE SCALE GENOMIC DNA]</scope>
    <source>
        <strain evidence="1 2">R142</strain>
    </source>
</reference>
<dbReference type="AlphaFoldDB" id="A0A545STF8"/>
<sequence>MNSSAFDLDVTFTGNTDGDILTPFSVPDYRELRSATTGNSDGVGFEIDIRNSGVDTLVATIMAGSGLVRQEQLPAPLRAVGRHQWQWDGFGTNGVLDTRILKEPSLSLEFLATGGGVSKKKTLRFSNECAEQDWIDIRIDRTRKAVFVELRINVKDGGQSGAGGLPPRGVQAMPRYRGIPANDVRRQKHIRTRSLQALKGLLQLGLKRYWSRRIVVGGASYRVQVDPVFATRDAMDDIDVRYNTNGAWARSSNPGSVRGFYSLFGNLVPEQVVYNVGWIKYGNGWAYIMPAAADQEFSETAAHEIGHEILSAYGGDAYSYGHRGSSTVVTQEPRPLNAGGVSYPGSGEIDLMKYYHGPRPPGFFSRLSASEQDVKSLIWLARVRFNA</sequence>
<gene>
    <name evidence="1" type="ORF">FKG94_23415</name>
</gene>
<proteinExistence type="predicted"/>
<dbReference type="RefSeq" id="WP_142929382.1">
    <property type="nucleotide sequence ID" value="NZ_ML660106.1"/>
</dbReference>
<evidence type="ECO:0000313" key="2">
    <source>
        <dbReference type="Proteomes" id="UP000319732"/>
    </source>
</evidence>
<keyword evidence="2" id="KW-1185">Reference proteome</keyword>